<feature type="domain" description="BHLH" evidence="7">
    <location>
        <begin position="57"/>
        <end position="109"/>
    </location>
</feature>
<dbReference type="OrthoDB" id="5920083at2759"/>
<feature type="region of interest" description="Disordered" evidence="6">
    <location>
        <begin position="42"/>
        <end position="67"/>
    </location>
</feature>
<protein>
    <submittedName>
        <fullName evidence="8">CLUMA_CG001338, isoform C</fullName>
    </submittedName>
</protein>
<dbReference type="GO" id="GO:0005634">
    <property type="term" value="C:nucleus"/>
    <property type="evidence" value="ECO:0007669"/>
    <property type="project" value="UniProtKB-SubCell"/>
</dbReference>
<dbReference type="Proteomes" id="UP000183832">
    <property type="component" value="Unassembled WGS sequence"/>
</dbReference>
<dbReference type="GO" id="GO:0046983">
    <property type="term" value="F:protein dimerization activity"/>
    <property type="evidence" value="ECO:0007669"/>
    <property type="project" value="InterPro"/>
</dbReference>
<proteinExistence type="predicted"/>
<name>A0A1J1HI17_9DIPT</name>
<dbReference type="GO" id="GO:0000981">
    <property type="term" value="F:DNA-binding transcription factor activity, RNA polymerase II-specific"/>
    <property type="evidence" value="ECO:0007669"/>
    <property type="project" value="TreeGrafter"/>
</dbReference>
<evidence type="ECO:0000313" key="8">
    <source>
        <dbReference type="EMBL" id="CRK87539.1"/>
    </source>
</evidence>
<evidence type="ECO:0000259" key="7">
    <source>
        <dbReference type="PROSITE" id="PS50888"/>
    </source>
</evidence>
<gene>
    <name evidence="8" type="ORF">CLUMA_CG001338</name>
</gene>
<organism evidence="8 9">
    <name type="scientific">Clunio marinus</name>
    <dbReference type="NCBI Taxonomy" id="568069"/>
    <lineage>
        <taxon>Eukaryota</taxon>
        <taxon>Metazoa</taxon>
        <taxon>Ecdysozoa</taxon>
        <taxon>Arthropoda</taxon>
        <taxon>Hexapoda</taxon>
        <taxon>Insecta</taxon>
        <taxon>Pterygota</taxon>
        <taxon>Neoptera</taxon>
        <taxon>Endopterygota</taxon>
        <taxon>Diptera</taxon>
        <taxon>Nematocera</taxon>
        <taxon>Chironomoidea</taxon>
        <taxon>Chironomidae</taxon>
        <taxon>Clunio</taxon>
    </lineage>
</organism>
<dbReference type="InterPro" id="IPR036638">
    <property type="entry name" value="HLH_DNA-bd_sf"/>
</dbReference>
<keyword evidence="9" id="KW-1185">Reference proteome</keyword>
<dbReference type="SMART" id="SM00353">
    <property type="entry name" value="HLH"/>
    <property type="match status" value="1"/>
</dbReference>
<evidence type="ECO:0000256" key="5">
    <source>
        <dbReference type="ARBA" id="ARBA00023242"/>
    </source>
</evidence>
<dbReference type="PROSITE" id="PS50888">
    <property type="entry name" value="BHLH"/>
    <property type="match status" value="1"/>
</dbReference>
<dbReference type="SUPFAM" id="SSF47459">
    <property type="entry name" value="HLH, helix-loop-helix DNA-binding domain"/>
    <property type="match status" value="1"/>
</dbReference>
<keyword evidence="4" id="KW-0804">Transcription</keyword>
<keyword evidence="3" id="KW-0238">DNA-binding</keyword>
<dbReference type="GO" id="GO:0000978">
    <property type="term" value="F:RNA polymerase II cis-regulatory region sequence-specific DNA binding"/>
    <property type="evidence" value="ECO:0007669"/>
    <property type="project" value="TreeGrafter"/>
</dbReference>
<dbReference type="PANTHER" id="PTHR11969">
    <property type="entry name" value="MAX DIMERIZATION, MAD"/>
    <property type="match status" value="1"/>
</dbReference>
<evidence type="ECO:0000256" key="6">
    <source>
        <dbReference type="SAM" id="MobiDB-lite"/>
    </source>
</evidence>
<dbReference type="InterPro" id="IPR011598">
    <property type="entry name" value="bHLH_dom"/>
</dbReference>
<dbReference type="AlphaFoldDB" id="A0A1J1HI17"/>
<dbReference type="PANTHER" id="PTHR11969:SF54">
    <property type="entry name" value="MAD-LIKE PROTEIN 1"/>
    <property type="match status" value="1"/>
</dbReference>
<sequence length="267" mass="30416">MSIAVLIEAAEFLERREREQEHGYATSLPVPLETTKLRATTATIKKHSRGGNKKTQGNRSTHNELEKNRRAHLRSCLERLKEIVPLGSDTSRHTTLGLLTKAKRFIKIDVIGFSSNQSDSDDHLSVQSLKSGGSVDSGVVLKSTSRLTLSSTENAHPIKFIRASLKKDEDKNCLKRFEMMKKKTKKKVKKLSLCSINQRGEIKIKMRYQTNSFFLFLFLFLFCKSSDDEKKRIELDTTFQFLTLAYFLFGLETLIQLTAEKTTEGSF</sequence>
<dbReference type="CDD" id="cd11401">
    <property type="entry name" value="bHLHzip_Mad"/>
    <property type="match status" value="1"/>
</dbReference>
<dbReference type="Pfam" id="PF00010">
    <property type="entry name" value="HLH"/>
    <property type="match status" value="1"/>
</dbReference>
<dbReference type="EMBL" id="CVRI01000004">
    <property type="protein sequence ID" value="CRK87539.1"/>
    <property type="molecule type" value="Genomic_DNA"/>
</dbReference>
<reference evidence="8 9" key="1">
    <citation type="submission" date="2015-04" db="EMBL/GenBank/DDBJ databases">
        <authorList>
            <person name="Syromyatnikov M.Y."/>
            <person name="Popov V.N."/>
        </authorList>
    </citation>
    <scope>NUCLEOTIDE SEQUENCE [LARGE SCALE GENOMIC DNA]</scope>
</reference>
<evidence type="ECO:0000256" key="4">
    <source>
        <dbReference type="ARBA" id="ARBA00023163"/>
    </source>
</evidence>
<keyword evidence="5" id="KW-0539">Nucleus</keyword>
<evidence type="ECO:0000256" key="1">
    <source>
        <dbReference type="ARBA" id="ARBA00004123"/>
    </source>
</evidence>
<evidence type="ECO:0000313" key="9">
    <source>
        <dbReference type="Proteomes" id="UP000183832"/>
    </source>
</evidence>
<dbReference type="Gene3D" id="4.10.280.10">
    <property type="entry name" value="Helix-loop-helix DNA-binding domain"/>
    <property type="match status" value="1"/>
</dbReference>
<comment type="subcellular location">
    <subcellularLocation>
        <location evidence="1">Nucleus</location>
    </subcellularLocation>
</comment>
<evidence type="ECO:0000256" key="2">
    <source>
        <dbReference type="ARBA" id="ARBA00023015"/>
    </source>
</evidence>
<evidence type="ECO:0000256" key="3">
    <source>
        <dbReference type="ARBA" id="ARBA00023125"/>
    </source>
</evidence>
<accession>A0A1J1HI17</accession>
<keyword evidence="2" id="KW-0805">Transcription regulation</keyword>